<dbReference type="InterPro" id="IPR043037">
    <property type="entry name" value="CfaE_adhesin"/>
</dbReference>
<proteinExistence type="predicted"/>
<gene>
    <name evidence="2" type="ORF">REH87_003122</name>
</gene>
<evidence type="ECO:0000313" key="3">
    <source>
        <dbReference type="Proteomes" id="UP001225498"/>
    </source>
</evidence>
<name>A0AAI9CMA5_STEMA</name>
<dbReference type="RefSeq" id="WP_005410866.1">
    <property type="nucleotide sequence ID" value="NZ_CP133414.1"/>
</dbReference>
<evidence type="ECO:0000256" key="1">
    <source>
        <dbReference type="SAM" id="SignalP"/>
    </source>
</evidence>
<dbReference type="AlphaFoldDB" id="A0AAI9CMA5"/>
<accession>A0AAI9CMA5</accession>
<organism evidence="2 3">
    <name type="scientific">Stenotrophomonas maltophilia</name>
    <name type="common">Pseudomonas maltophilia</name>
    <name type="synonym">Xanthomonas maltophilia</name>
    <dbReference type="NCBI Taxonomy" id="40324"/>
    <lineage>
        <taxon>Bacteria</taxon>
        <taxon>Pseudomonadati</taxon>
        <taxon>Pseudomonadota</taxon>
        <taxon>Gammaproteobacteria</taxon>
        <taxon>Lysobacterales</taxon>
        <taxon>Lysobacteraceae</taxon>
        <taxon>Stenotrophomonas</taxon>
        <taxon>Stenotrophomonas maltophilia group</taxon>
    </lineage>
</organism>
<feature type="signal peptide" evidence="1">
    <location>
        <begin position="1"/>
        <end position="24"/>
    </location>
</feature>
<dbReference type="Proteomes" id="UP001225498">
    <property type="component" value="Unassembled WGS sequence"/>
</dbReference>
<dbReference type="Gene3D" id="2.60.40.2040">
    <property type="entry name" value="CFA/I fimbrial subunit E, pilin domain"/>
    <property type="match status" value="1"/>
</dbReference>
<sequence length="379" mass="41697">MSRRWMCVLMLVCALVLVMPRAWAQRPPDTDPPAGVIIRDINMGWDRSAMPGDIEILAPKTLIAYDIDLSKQYGKLYLTCESASDPTSGMCRTEDTEAESGDVTSVIPVRAIEERTGSPSTINFAASIYRADSTQICSLDYFRDTRYAIWSSHSRPCGSDYAVGTGLTIAIAGDSIARLVAGRWRGSLELNLRMPPGRHLAKYIVNFDFTVTDYDAISIYFPGFDGIAPLVNMDLRYDPIRKVVGGYKEVDMCLYDGVGSQSEFLGVTVRDSGPRPPPGRDYAVWHGDGGSEDTQRLDYQVSLKYGGNRLAMKNGEEQPLRGIDSAQLRLVMLPGINQPVYCVPTPLVLETPPTPVASKRPGLYDGELTVELRVPTAKP</sequence>
<protein>
    <submittedName>
        <fullName evidence="2">Pilin protein</fullName>
    </submittedName>
</protein>
<reference evidence="2" key="1">
    <citation type="submission" date="2023-08" db="EMBL/GenBank/DDBJ databases">
        <authorList>
            <consortium name="Clinical and Environmental Microbiology Branch: Whole genome sequencing antimicrobial resistance pathogens in the healthcare setting"/>
        </authorList>
    </citation>
    <scope>NUCLEOTIDE SEQUENCE</scope>
    <source>
        <strain evidence="2">2023CJ-00293</strain>
    </source>
</reference>
<feature type="chain" id="PRO_5042539836" evidence="1">
    <location>
        <begin position="25"/>
        <end position="379"/>
    </location>
</feature>
<dbReference type="Gene3D" id="2.60.40.2520">
    <property type="entry name" value="CFA/I fimbrial subunit E, adhesin domain"/>
    <property type="match status" value="1"/>
</dbReference>
<comment type="caution">
    <text evidence="2">The sequence shown here is derived from an EMBL/GenBank/DDBJ whole genome shotgun (WGS) entry which is preliminary data.</text>
</comment>
<keyword evidence="1" id="KW-0732">Signal</keyword>
<dbReference type="InterPro" id="IPR010888">
    <property type="entry name" value="CblD"/>
</dbReference>
<evidence type="ECO:0000313" key="2">
    <source>
        <dbReference type="EMBL" id="EKZ1928081.1"/>
    </source>
</evidence>
<dbReference type="Pfam" id="PF07434">
    <property type="entry name" value="CblD"/>
    <property type="match status" value="1"/>
</dbReference>
<dbReference type="EMBL" id="ABLTIR010000081">
    <property type="protein sequence ID" value="EKZ1928081.1"/>
    <property type="molecule type" value="Genomic_DNA"/>
</dbReference>